<dbReference type="PROSITE" id="PS00092">
    <property type="entry name" value="N6_MTASE"/>
    <property type="match status" value="1"/>
</dbReference>
<dbReference type="GO" id="GO:0032259">
    <property type="term" value="P:methylation"/>
    <property type="evidence" value="ECO:0007669"/>
    <property type="project" value="InterPro"/>
</dbReference>
<gene>
    <name evidence="1" type="ORF">KF6_018</name>
</gene>
<proteinExistence type="predicted"/>
<dbReference type="SUPFAM" id="SSF53335">
    <property type="entry name" value="S-adenosyl-L-methionine-dependent methyltransferases"/>
    <property type="match status" value="1"/>
</dbReference>
<accession>A0A384WK47</accession>
<evidence type="ECO:0000313" key="2">
    <source>
        <dbReference type="Proteomes" id="UP000259921"/>
    </source>
</evidence>
<protein>
    <submittedName>
        <fullName evidence="1">Conjugal transfer protein</fullName>
    </submittedName>
</protein>
<dbReference type="EMBL" id="MF754116">
    <property type="protein sequence ID" value="ATI19426.1"/>
    <property type="molecule type" value="Genomic_DNA"/>
</dbReference>
<reference evidence="1 2" key="1">
    <citation type="submission" date="2017-08" db="EMBL/GenBank/DDBJ databases">
        <title>Complete genome sequence of bacteriophage vB_VpaS_KF6.</title>
        <authorList>
            <person name="Yu J."/>
            <person name="Kwak S.-J."/>
            <person name="Lim J.-A."/>
            <person name="Chang H.-J."/>
        </authorList>
    </citation>
    <scope>NUCLEOTIDE SEQUENCE [LARGE SCALE GENOMIC DNA]</scope>
</reference>
<dbReference type="GO" id="GO:0008168">
    <property type="term" value="F:methyltransferase activity"/>
    <property type="evidence" value="ECO:0007669"/>
    <property type="project" value="InterPro"/>
</dbReference>
<evidence type="ECO:0000313" key="1">
    <source>
        <dbReference type="EMBL" id="ATI19426.1"/>
    </source>
</evidence>
<organism evidence="1 2">
    <name type="scientific">Vibrio phage vB_VpaS_KF6</name>
    <dbReference type="NCBI Taxonomy" id="2041477"/>
    <lineage>
        <taxon>Viruses</taxon>
        <taxon>Duplodnaviria</taxon>
        <taxon>Heunggongvirae</taxon>
        <taxon>Uroviricota</taxon>
        <taxon>Caudoviricetes</taxon>
        <taxon>Mardecavirus</taxon>
        <taxon>Mardecavirus SSP002</taxon>
    </lineage>
</organism>
<dbReference type="InterPro" id="IPR002052">
    <property type="entry name" value="DNA_methylase_N6_adenine_CS"/>
</dbReference>
<dbReference type="GO" id="GO:0003676">
    <property type="term" value="F:nucleic acid binding"/>
    <property type="evidence" value="ECO:0007669"/>
    <property type="project" value="InterPro"/>
</dbReference>
<name>A0A384WK47_9CAUD</name>
<sequence>MRKEVSCFSKSGKLTKDMKVILDIATTIELAIVNNPDKDRIQVIKETARRLKQSPQYRKLWAQSILNKYLHADETVSKAHRTLSTAYSRSGRLGTKLTKEIDVGALPNNNRKESNDSPDLYVTNHPLAIPGLFSRWRPESGSIILEPCCGLCHISDKLEEFGHVVHSFDMFNWGRGNAREEYDAQSYHYGEYECIITNPPYNRAMPIVENLLEQNLAKGGSMAMLVRLEFQTGKARAAALEQTPLKYILPFAFRIECDKGVVVEELADGSFETELEKSPNSSNYAWFVWEDGYEGYPTTMYIHQDMAEQTLAELTNREV</sequence>
<dbReference type="InterPro" id="IPR029063">
    <property type="entry name" value="SAM-dependent_MTases_sf"/>
</dbReference>
<dbReference type="Proteomes" id="UP000259921">
    <property type="component" value="Segment"/>
</dbReference>